<proteinExistence type="predicted"/>
<name>A0A5K7X483_9BACT</name>
<dbReference type="KEGG" id="lpav:PLANPX_0234"/>
<feature type="signal peptide" evidence="1">
    <location>
        <begin position="1"/>
        <end position="24"/>
    </location>
</feature>
<evidence type="ECO:0000313" key="2">
    <source>
        <dbReference type="EMBL" id="BBO30622.1"/>
    </source>
</evidence>
<feature type="chain" id="PRO_5024906863" evidence="1">
    <location>
        <begin position="25"/>
        <end position="261"/>
    </location>
</feature>
<evidence type="ECO:0000256" key="1">
    <source>
        <dbReference type="SAM" id="SignalP"/>
    </source>
</evidence>
<organism evidence="2 3">
    <name type="scientific">Lacipirellula parvula</name>
    <dbReference type="NCBI Taxonomy" id="2650471"/>
    <lineage>
        <taxon>Bacteria</taxon>
        <taxon>Pseudomonadati</taxon>
        <taxon>Planctomycetota</taxon>
        <taxon>Planctomycetia</taxon>
        <taxon>Pirellulales</taxon>
        <taxon>Lacipirellulaceae</taxon>
        <taxon>Lacipirellula</taxon>
    </lineage>
</organism>
<dbReference type="EMBL" id="AP021861">
    <property type="protein sequence ID" value="BBO30622.1"/>
    <property type="molecule type" value="Genomic_DNA"/>
</dbReference>
<dbReference type="Proteomes" id="UP000326837">
    <property type="component" value="Chromosome"/>
</dbReference>
<reference evidence="3" key="1">
    <citation type="submission" date="2019-10" db="EMBL/GenBank/DDBJ databases">
        <title>Lacipirellula parvula gen. nov., sp. nov., representing a lineage of planctomycetes widespread in freshwater anoxic habitats, and description of the family Lacipirellulaceae.</title>
        <authorList>
            <person name="Dedysh S.N."/>
            <person name="Kulichevskaya I.S."/>
            <person name="Beletsky A.V."/>
            <person name="Rakitin A.L."/>
            <person name="Mardanov A.V."/>
            <person name="Ivanova A.A."/>
            <person name="Saltykova V.X."/>
            <person name="Rijpstra W.I.C."/>
            <person name="Sinninghe Damste J.S."/>
            <person name="Ravin N.V."/>
        </authorList>
    </citation>
    <scope>NUCLEOTIDE SEQUENCE [LARGE SCALE GENOMIC DNA]</scope>
    <source>
        <strain evidence="3">PX69</strain>
    </source>
</reference>
<evidence type="ECO:0000313" key="3">
    <source>
        <dbReference type="Proteomes" id="UP000326837"/>
    </source>
</evidence>
<sequence>MFPRLAPAAVAFALAALLASSSWAESIVATSIDPSRQKLAASISQLLEDAIPVNYDKRQDWDAQTEMVVGLRTEGHGFHTEIHRRKKMVDHGVWKHYRVRVVEPERNLSLQLTRLEPIAPGRIGFTLRLDAKLDAWARAKVYQYGVHIIALEVEGDTRMILDLSGEIGLQMTTVDGSPGMKVDPRITDARLQLEDFHIRRVSQARGPLVKELSGGVRRVIEEEANGPQLVEKLNRAIDKKRDRLVFSTADWLKSPWSTAQQ</sequence>
<protein>
    <submittedName>
        <fullName evidence="2">Uncharacterized protein</fullName>
    </submittedName>
</protein>
<gene>
    <name evidence="2" type="ORF">PLANPX_0234</name>
</gene>
<accession>A0A5K7X483</accession>
<dbReference type="AlphaFoldDB" id="A0A5K7X483"/>
<keyword evidence="3" id="KW-1185">Reference proteome</keyword>
<keyword evidence="1" id="KW-0732">Signal</keyword>
<dbReference type="RefSeq" id="WP_152096932.1">
    <property type="nucleotide sequence ID" value="NZ_AP021861.1"/>
</dbReference>